<evidence type="ECO:0000313" key="2">
    <source>
        <dbReference type="EMBL" id="KKL69074.1"/>
    </source>
</evidence>
<proteinExistence type="predicted"/>
<feature type="compositionally biased region" description="Basic and acidic residues" evidence="1">
    <location>
        <begin position="99"/>
        <end position="112"/>
    </location>
</feature>
<name>A0A0F9E4Y0_9ZZZZ</name>
<protein>
    <submittedName>
        <fullName evidence="2">Uncharacterized protein</fullName>
    </submittedName>
</protein>
<dbReference type="AlphaFoldDB" id="A0A0F9E4Y0"/>
<reference evidence="2" key="1">
    <citation type="journal article" date="2015" name="Nature">
        <title>Complex archaea that bridge the gap between prokaryotes and eukaryotes.</title>
        <authorList>
            <person name="Spang A."/>
            <person name="Saw J.H."/>
            <person name="Jorgensen S.L."/>
            <person name="Zaremba-Niedzwiedzka K."/>
            <person name="Martijn J."/>
            <person name="Lind A.E."/>
            <person name="van Eijk R."/>
            <person name="Schleper C."/>
            <person name="Guy L."/>
            <person name="Ettema T.J."/>
        </authorList>
    </citation>
    <scope>NUCLEOTIDE SEQUENCE</scope>
</reference>
<comment type="caution">
    <text evidence="2">The sequence shown here is derived from an EMBL/GenBank/DDBJ whole genome shotgun (WGS) entry which is preliminary data.</text>
</comment>
<sequence length="127" mass="13894">MSIAQQYLDQMKRLGGEATQGDLENEPNTSAGRVWVRSRGWRGILMDCEPIFRVRATGATRDEEHSRRAGDAALIVALHNSRQAVGRVIGAAEALLKRSGESTDISKERGELQDAFDDLPVEASDAD</sequence>
<dbReference type="EMBL" id="LAZR01026331">
    <property type="protein sequence ID" value="KKL69074.1"/>
    <property type="molecule type" value="Genomic_DNA"/>
</dbReference>
<feature type="region of interest" description="Disordered" evidence="1">
    <location>
        <begin position="99"/>
        <end position="127"/>
    </location>
</feature>
<feature type="compositionally biased region" description="Acidic residues" evidence="1">
    <location>
        <begin position="114"/>
        <end position="127"/>
    </location>
</feature>
<evidence type="ECO:0000256" key="1">
    <source>
        <dbReference type="SAM" id="MobiDB-lite"/>
    </source>
</evidence>
<accession>A0A0F9E4Y0</accession>
<organism evidence="2">
    <name type="scientific">marine sediment metagenome</name>
    <dbReference type="NCBI Taxonomy" id="412755"/>
    <lineage>
        <taxon>unclassified sequences</taxon>
        <taxon>metagenomes</taxon>
        <taxon>ecological metagenomes</taxon>
    </lineage>
</organism>
<gene>
    <name evidence="2" type="ORF">LCGC14_2118580</name>
</gene>